<sequence>MERRDAIDAAGAAALVGFAGMLAINQVVIKLGNGGFQPVFMAALRSVGALAVLMIWMRARGVALDLRVGTRRAGLLLGVLFAFEFVCLFWALDHTSVARASILFYSMPVILSLAAHFVLPGERLTLRRLVGLVLAMAGVVLVLAERQGGQASIAGDVAALAAACGWAGIALCVRLTGISRVAPEMQLWWQLAVSSVLLMAAAPLFGELLRAPGPWHFAGLLYQIFAVASFGFLFWFFLMSIYPASGVASFSFLTPVLSVGLGWALLGERIGANVIVALILVAIGIVLINRKRGVRPPT</sequence>
<feature type="transmembrane region" description="Helical" evidence="6">
    <location>
        <begin position="150"/>
        <end position="175"/>
    </location>
</feature>
<comment type="caution">
    <text evidence="8">The sequence shown here is derived from an EMBL/GenBank/DDBJ whole genome shotgun (WGS) entry which is preliminary data.</text>
</comment>
<keyword evidence="2" id="KW-1003">Cell membrane</keyword>
<evidence type="ECO:0000259" key="7">
    <source>
        <dbReference type="Pfam" id="PF00892"/>
    </source>
</evidence>
<feature type="transmembrane region" description="Helical" evidence="6">
    <location>
        <begin position="217"/>
        <end position="238"/>
    </location>
</feature>
<feature type="transmembrane region" description="Helical" evidence="6">
    <location>
        <begin position="270"/>
        <end position="288"/>
    </location>
</feature>
<evidence type="ECO:0000256" key="3">
    <source>
        <dbReference type="ARBA" id="ARBA00022692"/>
    </source>
</evidence>
<name>A0A7C9HDB5_9RHOB</name>
<dbReference type="Proteomes" id="UP000483078">
    <property type="component" value="Unassembled WGS sequence"/>
</dbReference>
<feature type="transmembrane region" description="Helical" evidence="6">
    <location>
        <begin position="126"/>
        <end position="144"/>
    </location>
</feature>
<evidence type="ECO:0000256" key="4">
    <source>
        <dbReference type="ARBA" id="ARBA00022989"/>
    </source>
</evidence>
<feature type="transmembrane region" description="Helical" evidence="6">
    <location>
        <begin position="73"/>
        <end position="92"/>
    </location>
</feature>
<dbReference type="PANTHER" id="PTHR32322:SF18">
    <property type="entry name" value="S-ADENOSYLMETHIONINE_S-ADENOSYLHOMOCYSTEINE TRANSPORTER"/>
    <property type="match status" value="1"/>
</dbReference>
<gene>
    <name evidence="8" type="ORF">FH759_13465</name>
</gene>
<feature type="transmembrane region" description="Helical" evidence="6">
    <location>
        <begin position="98"/>
        <end position="119"/>
    </location>
</feature>
<feature type="domain" description="EamA" evidence="7">
    <location>
        <begin position="13"/>
        <end position="143"/>
    </location>
</feature>
<dbReference type="PANTHER" id="PTHR32322">
    <property type="entry name" value="INNER MEMBRANE TRANSPORTER"/>
    <property type="match status" value="1"/>
</dbReference>
<feature type="domain" description="EamA" evidence="7">
    <location>
        <begin position="155"/>
        <end position="289"/>
    </location>
</feature>
<evidence type="ECO:0000256" key="2">
    <source>
        <dbReference type="ARBA" id="ARBA00022475"/>
    </source>
</evidence>
<comment type="subcellular location">
    <subcellularLocation>
        <location evidence="1">Cell membrane</location>
        <topology evidence="1">Multi-pass membrane protein</topology>
    </subcellularLocation>
</comment>
<dbReference type="Gene3D" id="1.10.3730.20">
    <property type="match status" value="2"/>
</dbReference>
<evidence type="ECO:0000313" key="9">
    <source>
        <dbReference type="Proteomes" id="UP000483078"/>
    </source>
</evidence>
<feature type="transmembrane region" description="Helical" evidence="6">
    <location>
        <begin position="187"/>
        <end position="205"/>
    </location>
</feature>
<proteinExistence type="predicted"/>
<dbReference type="SUPFAM" id="SSF103481">
    <property type="entry name" value="Multidrug resistance efflux transporter EmrE"/>
    <property type="match status" value="2"/>
</dbReference>
<dbReference type="InterPro" id="IPR037185">
    <property type="entry name" value="EmrE-like"/>
</dbReference>
<organism evidence="8 9">
    <name type="scientific">Sediminimonas qiaohouensis</name>
    <dbReference type="NCBI Taxonomy" id="552061"/>
    <lineage>
        <taxon>Bacteria</taxon>
        <taxon>Pseudomonadati</taxon>
        <taxon>Pseudomonadota</taxon>
        <taxon>Alphaproteobacteria</taxon>
        <taxon>Rhodobacterales</taxon>
        <taxon>Roseobacteraceae</taxon>
        <taxon>Sediminimonas</taxon>
    </lineage>
</organism>
<dbReference type="Pfam" id="PF00892">
    <property type="entry name" value="EamA"/>
    <property type="match status" value="2"/>
</dbReference>
<protein>
    <submittedName>
        <fullName evidence="8">DMT family transporter</fullName>
    </submittedName>
</protein>
<reference evidence="8 9" key="1">
    <citation type="submission" date="2019-06" db="EMBL/GenBank/DDBJ databases">
        <title>Enrichment of Autotrophic Halophilic Microorganisms from Red Sea Brine Pool Using Microbial Electrosynthesis System.</title>
        <authorList>
            <person name="Alqahtani M.F."/>
            <person name="Bajracharya S."/>
            <person name="Katuri K.P."/>
            <person name="Ali M."/>
            <person name="Saikaly P.E."/>
        </authorList>
    </citation>
    <scope>NUCLEOTIDE SEQUENCE [LARGE SCALE GENOMIC DNA]</scope>
    <source>
        <strain evidence="8">MES6</strain>
    </source>
</reference>
<keyword evidence="5 6" id="KW-0472">Membrane</keyword>
<evidence type="ECO:0000313" key="8">
    <source>
        <dbReference type="EMBL" id="MTJ05687.1"/>
    </source>
</evidence>
<dbReference type="RefSeq" id="WP_026757750.1">
    <property type="nucleotide sequence ID" value="NZ_VENJ01000021.1"/>
</dbReference>
<dbReference type="InterPro" id="IPR000620">
    <property type="entry name" value="EamA_dom"/>
</dbReference>
<dbReference type="InterPro" id="IPR050638">
    <property type="entry name" value="AA-Vitamin_Transporters"/>
</dbReference>
<dbReference type="AlphaFoldDB" id="A0A7C9HDB5"/>
<keyword evidence="3 6" id="KW-0812">Transmembrane</keyword>
<evidence type="ECO:0000256" key="5">
    <source>
        <dbReference type="ARBA" id="ARBA00023136"/>
    </source>
</evidence>
<accession>A0A7C9HDB5</accession>
<dbReference type="EMBL" id="VENJ01000021">
    <property type="protein sequence ID" value="MTJ05687.1"/>
    <property type="molecule type" value="Genomic_DNA"/>
</dbReference>
<evidence type="ECO:0000256" key="6">
    <source>
        <dbReference type="SAM" id="Phobius"/>
    </source>
</evidence>
<keyword evidence="4 6" id="KW-1133">Transmembrane helix</keyword>
<evidence type="ECO:0000256" key="1">
    <source>
        <dbReference type="ARBA" id="ARBA00004651"/>
    </source>
</evidence>
<feature type="transmembrane region" description="Helical" evidence="6">
    <location>
        <begin position="7"/>
        <end position="29"/>
    </location>
</feature>
<feature type="transmembrane region" description="Helical" evidence="6">
    <location>
        <begin position="245"/>
        <end position="264"/>
    </location>
</feature>
<dbReference type="GO" id="GO:0005886">
    <property type="term" value="C:plasma membrane"/>
    <property type="evidence" value="ECO:0007669"/>
    <property type="project" value="UniProtKB-SubCell"/>
</dbReference>
<feature type="transmembrane region" description="Helical" evidence="6">
    <location>
        <begin position="35"/>
        <end position="57"/>
    </location>
</feature>